<evidence type="ECO:0000313" key="2">
    <source>
        <dbReference type="EMBL" id="EZA48418.1"/>
    </source>
</evidence>
<keyword evidence="3" id="KW-1185">Reference proteome</keyword>
<organism evidence="2 3">
    <name type="scientific">Ooceraea biroi</name>
    <name type="common">Clonal raider ant</name>
    <name type="synonym">Cerapachys biroi</name>
    <dbReference type="NCBI Taxonomy" id="2015173"/>
    <lineage>
        <taxon>Eukaryota</taxon>
        <taxon>Metazoa</taxon>
        <taxon>Ecdysozoa</taxon>
        <taxon>Arthropoda</taxon>
        <taxon>Hexapoda</taxon>
        <taxon>Insecta</taxon>
        <taxon>Pterygota</taxon>
        <taxon>Neoptera</taxon>
        <taxon>Endopterygota</taxon>
        <taxon>Hymenoptera</taxon>
        <taxon>Apocrita</taxon>
        <taxon>Aculeata</taxon>
        <taxon>Formicoidea</taxon>
        <taxon>Formicidae</taxon>
        <taxon>Dorylinae</taxon>
        <taxon>Ooceraea</taxon>
    </lineage>
</organism>
<sequence length="150" mass="16344">MRRGTFAKPDRRSGGGTSPLHLDGKLRGVERRGTLYIANIARLWHSLLLAAQEGERNVFERVTMASNGRSTGWNFTPTKFNFFGSSCPRKRDRASRKDWISSLSTTRDVGEAAGVGAGRSNAVVDAVRIGPPGDRGGICAKGAWEGKRRL</sequence>
<dbReference type="Proteomes" id="UP000053097">
    <property type="component" value="Unassembled WGS sequence"/>
</dbReference>
<feature type="region of interest" description="Disordered" evidence="1">
    <location>
        <begin position="1"/>
        <end position="22"/>
    </location>
</feature>
<accession>A0A026VX95</accession>
<dbReference type="EMBL" id="KK107628">
    <property type="protein sequence ID" value="EZA48418.1"/>
    <property type="molecule type" value="Genomic_DNA"/>
</dbReference>
<dbReference type="AlphaFoldDB" id="A0A026VX95"/>
<evidence type="ECO:0000256" key="1">
    <source>
        <dbReference type="SAM" id="MobiDB-lite"/>
    </source>
</evidence>
<protein>
    <submittedName>
        <fullName evidence="2">Uncharacterized protein</fullName>
    </submittedName>
</protein>
<proteinExistence type="predicted"/>
<evidence type="ECO:0000313" key="3">
    <source>
        <dbReference type="Proteomes" id="UP000053097"/>
    </source>
</evidence>
<gene>
    <name evidence="2" type="ORF">X777_13808</name>
</gene>
<reference evidence="2 3" key="1">
    <citation type="journal article" date="2014" name="Curr. Biol.">
        <title>The genome of the clonal raider ant Cerapachys biroi.</title>
        <authorList>
            <person name="Oxley P.R."/>
            <person name="Ji L."/>
            <person name="Fetter-Pruneda I."/>
            <person name="McKenzie S.K."/>
            <person name="Li C."/>
            <person name="Hu H."/>
            <person name="Zhang G."/>
            <person name="Kronauer D.J."/>
        </authorList>
    </citation>
    <scope>NUCLEOTIDE SEQUENCE [LARGE SCALE GENOMIC DNA]</scope>
</reference>
<name>A0A026VX95_OOCBI</name>